<keyword evidence="10" id="KW-0732">Signal</keyword>
<dbReference type="Ensembl" id="ENSCUST00005008942.1">
    <property type="protein sequence ID" value="ENSCUSP00005008583.1"/>
    <property type="gene ID" value="ENSCUSG00005005388.1"/>
</dbReference>
<comment type="similarity">
    <text evidence="2">Belongs to the synaptophysin/synaptobrevin family.</text>
</comment>
<dbReference type="PROSITE" id="PS51225">
    <property type="entry name" value="MARVEL"/>
    <property type="match status" value="1"/>
</dbReference>
<reference evidence="12" key="1">
    <citation type="submission" date="2020-10" db="EMBL/GenBank/DDBJ databases">
        <title>Catharus ustulatus (Swainson's thrush) genome, bCatUst1, primary haplotype v2.</title>
        <authorList>
            <person name="Delmore K."/>
            <person name="Vafadar M."/>
            <person name="Formenti G."/>
            <person name="Chow W."/>
            <person name="Pelan S."/>
            <person name="Howe K."/>
            <person name="Rhie A."/>
            <person name="Mountcastle J."/>
            <person name="Haase B."/>
            <person name="Fedrigo O."/>
            <person name="Jarvis E.D."/>
        </authorList>
    </citation>
    <scope>NUCLEOTIDE SEQUENCE [LARGE SCALE GENOMIC DNA]</scope>
</reference>
<dbReference type="InterPro" id="IPR001285">
    <property type="entry name" value="Synaptophysin/porin"/>
</dbReference>
<dbReference type="GO" id="GO:0030672">
    <property type="term" value="C:synaptic vesicle membrane"/>
    <property type="evidence" value="ECO:0007669"/>
    <property type="project" value="TreeGrafter"/>
</dbReference>
<comment type="subcellular location">
    <subcellularLocation>
        <location evidence="1">Membrane</location>
        <topology evidence="1">Multi-pass membrane protein</topology>
    </subcellularLocation>
</comment>
<feature type="transmembrane region" description="Helical" evidence="9">
    <location>
        <begin position="109"/>
        <end position="129"/>
    </location>
</feature>
<keyword evidence="6" id="KW-0325">Glycoprotein</keyword>
<keyword evidence="4 9" id="KW-1133">Transmembrane helix</keyword>
<feature type="signal peptide" evidence="10">
    <location>
        <begin position="1"/>
        <end position="17"/>
    </location>
</feature>
<evidence type="ECO:0000256" key="7">
    <source>
        <dbReference type="PROSITE-ProRule" id="PRU00581"/>
    </source>
</evidence>
<evidence type="ECO:0000256" key="9">
    <source>
        <dbReference type="SAM" id="Phobius"/>
    </source>
</evidence>
<feature type="transmembrane region" description="Helical" evidence="9">
    <location>
        <begin position="174"/>
        <end position="194"/>
    </location>
</feature>
<reference evidence="12" key="3">
    <citation type="submission" date="2025-09" db="UniProtKB">
        <authorList>
            <consortium name="Ensembl"/>
        </authorList>
    </citation>
    <scope>IDENTIFICATION</scope>
</reference>
<evidence type="ECO:0000256" key="2">
    <source>
        <dbReference type="ARBA" id="ARBA00006476"/>
    </source>
</evidence>
<dbReference type="PANTHER" id="PTHR10306:SF8">
    <property type="entry name" value="SYNAPTOPHYSIN-LIKE PROTEIN 2"/>
    <property type="match status" value="1"/>
</dbReference>
<proteinExistence type="inferred from homology"/>
<dbReference type="InterPro" id="IPR008253">
    <property type="entry name" value="Marvel"/>
</dbReference>
<keyword evidence="5 7" id="KW-0472">Membrane</keyword>
<feature type="chain" id="PRO_5034734447" evidence="10">
    <location>
        <begin position="18"/>
        <end position="265"/>
    </location>
</feature>
<evidence type="ECO:0000256" key="10">
    <source>
        <dbReference type="SAM" id="SignalP"/>
    </source>
</evidence>
<keyword evidence="3 7" id="KW-0812">Transmembrane</keyword>
<feature type="domain" description="MARVEL" evidence="11">
    <location>
        <begin position="1"/>
        <end position="198"/>
    </location>
</feature>
<evidence type="ECO:0000256" key="1">
    <source>
        <dbReference type="ARBA" id="ARBA00004141"/>
    </source>
</evidence>
<dbReference type="Pfam" id="PF01284">
    <property type="entry name" value="MARVEL"/>
    <property type="match status" value="1"/>
</dbReference>
<name>A0A8C3U6P1_CATUS</name>
<sequence>LCPLFAIFAFGSCGSFSGETGATVSCNSERMTAISIQFGYPFRLYQTSYAMPICGDESEARILHLVGDFSAPAEFFVTLGVFSFLYSMAALVLYLRFHSLYTENTKLPFTDFCVTVCFAFFWLVAAAAWGKGLSDVKAATRPSTLIAGMGVCQDKDVVCSAGTTPAMGLANISVVRLFGFLNFLLWAGNCWFVLRETPWLRQPEPRDSAPPGPDPARGSRPAPGTSRRPPARGPGRTPTEYTEYRDTECPIPAVGITGSPIPAQE</sequence>
<evidence type="ECO:0000256" key="6">
    <source>
        <dbReference type="ARBA" id="ARBA00023180"/>
    </source>
</evidence>
<dbReference type="PRINTS" id="PR00220">
    <property type="entry name" value="SYNAPTOPHYSN"/>
</dbReference>
<dbReference type="AlphaFoldDB" id="A0A8C3U6P1"/>
<protein>
    <submittedName>
        <fullName evidence="12">Synaptophysin like 2</fullName>
    </submittedName>
</protein>
<reference evidence="12" key="2">
    <citation type="submission" date="2025-08" db="UniProtKB">
        <authorList>
            <consortium name="Ensembl"/>
        </authorList>
    </citation>
    <scope>IDENTIFICATION</scope>
</reference>
<keyword evidence="13" id="KW-1185">Reference proteome</keyword>
<evidence type="ECO:0000256" key="5">
    <source>
        <dbReference type="ARBA" id="ARBA00023136"/>
    </source>
</evidence>
<feature type="compositionally biased region" description="Low complexity" evidence="8">
    <location>
        <begin position="218"/>
        <end position="238"/>
    </location>
</feature>
<dbReference type="PANTHER" id="PTHR10306">
    <property type="entry name" value="SYNAPTOPHYSIN"/>
    <property type="match status" value="1"/>
</dbReference>
<evidence type="ECO:0000313" key="13">
    <source>
        <dbReference type="Proteomes" id="UP000694563"/>
    </source>
</evidence>
<evidence type="ECO:0000256" key="3">
    <source>
        <dbReference type="ARBA" id="ARBA00022692"/>
    </source>
</evidence>
<feature type="region of interest" description="Disordered" evidence="8">
    <location>
        <begin position="203"/>
        <end position="265"/>
    </location>
</feature>
<evidence type="ECO:0000259" key="11">
    <source>
        <dbReference type="PROSITE" id="PS51225"/>
    </source>
</evidence>
<evidence type="ECO:0000256" key="8">
    <source>
        <dbReference type="SAM" id="MobiDB-lite"/>
    </source>
</evidence>
<evidence type="ECO:0000256" key="4">
    <source>
        <dbReference type="ARBA" id="ARBA00022989"/>
    </source>
</evidence>
<accession>A0A8C3U6P1</accession>
<evidence type="ECO:0000313" key="12">
    <source>
        <dbReference type="Ensembl" id="ENSCUSP00005008583.1"/>
    </source>
</evidence>
<dbReference type="Proteomes" id="UP000694563">
    <property type="component" value="Chromosome 25"/>
</dbReference>
<organism evidence="12 13">
    <name type="scientific">Catharus ustulatus</name>
    <name type="common">Russet-backed thrush</name>
    <name type="synonym">Hylocichla ustulatus</name>
    <dbReference type="NCBI Taxonomy" id="91951"/>
    <lineage>
        <taxon>Eukaryota</taxon>
        <taxon>Metazoa</taxon>
        <taxon>Chordata</taxon>
        <taxon>Craniata</taxon>
        <taxon>Vertebrata</taxon>
        <taxon>Euteleostomi</taxon>
        <taxon>Archelosauria</taxon>
        <taxon>Archosauria</taxon>
        <taxon>Dinosauria</taxon>
        <taxon>Saurischia</taxon>
        <taxon>Theropoda</taxon>
        <taxon>Coelurosauria</taxon>
        <taxon>Aves</taxon>
        <taxon>Neognathae</taxon>
        <taxon>Neoaves</taxon>
        <taxon>Telluraves</taxon>
        <taxon>Australaves</taxon>
        <taxon>Passeriformes</taxon>
        <taxon>Turdidae</taxon>
        <taxon>Catharus</taxon>
    </lineage>
</organism>
<feature type="transmembrane region" description="Helical" evidence="9">
    <location>
        <begin position="75"/>
        <end position="97"/>
    </location>
</feature>